<proteinExistence type="predicted"/>
<evidence type="ECO:0000313" key="1">
    <source>
        <dbReference type="EMBL" id="KTF07945.1"/>
    </source>
</evidence>
<comment type="caution">
    <text evidence="1">The sequence shown here is derived from an EMBL/GenBank/DDBJ whole genome shotgun (WGS) entry which is preliminary data.</text>
</comment>
<sequence length="40" mass="4570">MYDCHAALLISLLAVGWLPHQSHRHQPPARFFDQTLDGNI</sequence>
<dbReference type="EMBL" id="AYSL01000246">
    <property type="protein sequence ID" value="KTF07945.1"/>
    <property type="molecule type" value="Genomic_DNA"/>
</dbReference>
<protein>
    <submittedName>
        <fullName evidence="1">Uncharacterized protein</fullName>
    </submittedName>
</protein>
<gene>
    <name evidence="1" type="ORF">MGSAQ_000559</name>
</gene>
<name>A0A1B6NWW5_9ZZZZ</name>
<organism evidence="1">
    <name type="scientific">marine sediment metagenome</name>
    <dbReference type="NCBI Taxonomy" id="412755"/>
    <lineage>
        <taxon>unclassified sequences</taxon>
        <taxon>metagenomes</taxon>
        <taxon>ecological metagenomes</taxon>
    </lineage>
</organism>
<dbReference type="AlphaFoldDB" id="A0A1B6NWW5"/>
<reference evidence="1" key="1">
    <citation type="submission" date="2013-11" db="EMBL/GenBank/DDBJ databases">
        <title>Microbial diversity, functional groups and degradation webs in Northern and Southern Mediterranean and Red Sea marine crude oil polluted sites.</title>
        <authorList>
            <person name="Daffonchio D."/>
            <person name="Mapelli F."/>
            <person name="Ferrer M."/>
            <person name="Richter M."/>
            <person name="Cherif A."/>
            <person name="Malkawi H.I."/>
            <person name="Yakimov M.M."/>
            <person name="Abdel-Fattah Y.R."/>
            <person name="Blaghen M."/>
            <person name="Golyshin P.N."/>
            <person name="Kalogerakis N."/>
            <person name="Boon N."/>
            <person name="Magagnini M."/>
            <person name="Fava F."/>
        </authorList>
    </citation>
    <scope>NUCLEOTIDE SEQUENCE</scope>
</reference>
<accession>A0A1B6NWW5</accession>